<name>A0ABD1YMV5_9MARC</name>
<dbReference type="SMART" id="SM00239">
    <property type="entry name" value="C2"/>
    <property type="match status" value="1"/>
</dbReference>
<sequence>MVRETIVAQPKSKMGPGELIIRLKQAKHVGGHDFMCLGRADMYVLFNLGGEERKSKVVQNAGSNPQWNEKISFKIAPHVKFELYDTLHVTLCEDDVARDDLYGVANIDIETLLHEHGNEVPFNSYPVHQKDGRQRGTVELALSFIPNFRKRTLRHFLAFED</sequence>
<feature type="domain" description="C2" evidence="3">
    <location>
        <begin position="1"/>
        <end position="122"/>
    </location>
</feature>
<evidence type="ECO:0000256" key="2">
    <source>
        <dbReference type="ARBA" id="ARBA00022837"/>
    </source>
</evidence>
<keyword evidence="2" id="KW-0106">Calcium</keyword>
<dbReference type="InterPro" id="IPR000008">
    <property type="entry name" value="C2_dom"/>
</dbReference>
<dbReference type="EMBL" id="JBHFFA010000004">
    <property type="protein sequence ID" value="KAL2631754.1"/>
    <property type="molecule type" value="Genomic_DNA"/>
</dbReference>
<evidence type="ECO:0000259" key="3">
    <source>
        <dbReference type="PROSITE" id="PS50004"/>
    </source>
</evidence>
<protein>
    <recommendedName>
        <fullName evidence="3">C2 domain-containing protein</fullName>
    </recommendedName>
</protein>
<reference evidence="4 5" key="1">
    <citation type="submission" date="2024-09" db="EMBL/GenBank/DDBJ databases">
        <title>Chromosome-scale assembly of Riccia fluitans.</title>
        <authorList>
            <person name="Paukszto L."/>
            <person name="Sawicki J."/>
            <person name="Karawczyk K."/>
            <person name="Piernik-Szablinska J."/>
            <person name="Szczecinska M."/>
            <person name="Mazdziarz M."/>
        </authorList>
    </citation>
    <scope>NUCLEOTIDE SEQUENCE [LARGE SCALE GENOMIC DNA]</scope>
    <source>
        <strain evidence="4">Rf_01</strain>
        <tissue evidence="4">Aerial parts of the thallus</tissue>
    </source>
</reference>
<dbReference type="Proteomes" id="UP001605036">
    <property type="component" value="Unassembled WGS sequence"/>
</dbReference>
<dbReference type="SUPFAM" id="SSF49562">
    <property type="entry name" value="C2 domain (Calcium/lipid-binding domain, CaLB)"/>
    <property type="match status" value="1"/>
</dbReference>
<dbReference type="Pfam" id="PF00168">
    <property type="entry name" value="C2"/>
    <property type="match status" value="1"/>
</dbReference>
<gene>
    <name evidence="4" type="ORF">R1flu_016440</name>
</gene>
<dbReference type="PROSITE" id="PS50004">
    <property type="entry name" value="C2"/>
    <property type="match status" value="1"/>
</dbReference>
<evidence type="ECO:0000313" key="5">
    <source>
        <dbReference type="Proteomes" id="UP001605036"/>
    </source>
</evidence>
<evidence type="ECO:0000313" key="4">
    <source>
        <dbReference type="EMBL" id="KAL2631754.1"/>
    </source>
</evidence>
<dbReference type="Gene3D" id="2.60.40.150">
    <property type="entry name" value="C2 domain"/>
    <property type="match status" value="1"/>
</dbReference>
<comment type="caution">
    <text evidence="4">The sequence shown here is derived from an EMBL/GenBank/DDBJ whole genome shotgun (WGS) entry which is preliminary data.</text>
</comment>
<keyword evidence="1" id="KW-0479">Metal-binding</keyword>
<dbReference type="GO" id="GO:0046872">
    <property type="term" value="F:metal ion binding"/>
    <property type="evidence" value="ECO:0007669"/>
    <property type="project" value="UniProtKB-KW"/>
</dbReference>
<accession>A0ABD1YMV5</accession>
<dbReference type="AlphaFoldDB" id="A0ABD1YMV5"/>
<dbReference type="InterPro" id="IPR035892">
    <property type="entry name" value="C2_domain_sf"/>
</dbReference>
<evidence type="ECO:0000256" key="1">
    <source>
        <dbReference type="ARBA" id="ARBA00022723"/>
    </source>
</evidence>
<keyword evidence="5" id="KW-1185">Reference proteome</keyword>
<proteinExistence type="predicted"/>
<dbReference type="PANTHER" id="PTHR46502">
    <property type="entry name" value="C2 DOMAIN-CONTAINING"/>
    <property type="match status" value="1"/>
</dbReference>
<dbReference type="PANTHER" id="PTHR46502:SF2">
    <property type="entry name" value="16 KDA PHLOEM PROTEIN 2"/>
    <property type="match status" value="1"/>
</dbReference>
<organism evidence="4 5">
    <name type="scientific">Riccia fluitans</name>
    <dbReference type="NCBI Taxonomy" id="41844"/>
    <lineage>
        <taxon>Eukaryota</taxon>
        <taxon>Viridiplantae</taxon>
        <taxon>Streptophyta</taxon>
        <taxon>Embryophyta</taxon>
        <taxon>Marchantiophyta</taxon>
        <taxon>Marchantiopsida</taxon>
        <taxon>Marchantiidae</taxon>
        <taxon>Marchantiales</taxon>
        <taxon>Ricciaceae</taxon>
        <taxon>Riccia</taxon>
    </lineage>
</organism>